<dbReference type="HOGENOM" id="CLU_540629_0_0_5"/>
<reference evidence="1 2" key="1">
    <citation type="journal article" date="2014" name="BMC Genomics">
        <title>Architecture and functions of a multipartite genome of the methylotrophic bacterium Paracoccus aminophilus JCM 7686, containing primary and secondary chromids.</title>
        <authorList>
            <person name="Dziewit L."/>
            <person name="Czarnecki J."/>
            <person name="Wibberg D."/>
            <person name="Radlinska M."/>
            <person name="Mrozek P."/>
            <person name="Szymczak M."/>
            <person name="Schluter A."/>
            <person name="Puhler A."/>
            <person name="Bartosik D."/>
        </authorList>
    </citation>
    <scope>NUCLEOTIDE SEQUENCE [LARGE SCALE GENOMIC DNA]</scope>
    <source>
        <strain evidence="1">JCM 7686</strain>
    </source>
</reference>
<evidence type="ECO:0000313" key="2">
    <source>
        <dbReference type="Proteomes" id="UP000015480"/>
    </source>
</evidence>
<dbReference type="Proteomes" id="UP000015480">
    <property type="component" value="Chromosome"/>
</dbReference>
<gene>
    <name evidence="1" type="ORF">JCM7686_1674</name>
</gene>
<dbReference type="AlphaFoldDB" id="S5XZ91"/>
<dbReference type="eggNOG" id="COG1073">
    <property type="taxonomic scope" value="Bacteria"/>
</dbReference>
<name>S5XZ91_PARAH</name>
<keyword evidence="2" id="KW-1185">Reference proteome</keyword>
<dbReference type="Gene3D" id="1.25.40.10">
    <property type="entry name" value="Tetratricopeptide repeat domain"/>
    <property type="match status" value="1"/>
</dbReference>
<organism evidence="1 2">
    <name type="scientific">Paracoccus aminophilus JCM 7686</name>
    <dbReference type="NCBI Taxonomy" id="1367847"/>
    <lineage>
        <taxon>Bacteria</taxon>
        <taxon>Pseudomonadati</taxon>
        <taxon>Pseudomonadota</taxon>
        <taxon>Alphaproteobacteria</taxon>
        <taxon>Rhodobacterales</taxon>
        <taxon>Paracoccaceae</taxon>
        <taxon>Paracoccus</taxon>
    </lineage>
</organism>
<dbReference type="STRING" id="1367847.JCM7686_1674"/>
<accession>S5XZ91</accession>
<sequence length="504" mass="54699">MPSSEHTPGAQPLDQAEALLHAGRPREVIDFLLDLPARTVLVPRAQNLLALAYLRSGDTISALRAIDLARLFGASEISLMKLNCTVYRALKDWRRLDETLELIVARAPAEAQIRYQLAIRLLATQKLPRAKHHAMILLQSGARSDLAEELRYRIAMTEDDTEAALDAVKTIVAQGEIWPDLPNLVGLFVQLPASERANLARDILAKWPEQLPNLGTYLEAGGLQPKVMPPEQQALILALAGQRQPALELLDEMKGNGNPDWSEIHQIVQSLPDANQYQRPLIEDDGSNVIISHTGNSRVTLLVFTGLADRAGMPIQVLDSFCAALGHSAVYLRDSTRTLFTSGAPELGANQEETLTALSGILNKQGTQHLLCFGSSAGGFAAVRYGIKLGAAHILCASGATNISTDFMTAVGDSRGKLVVTRLNKLVPAEDRDLSQDILSAGGECRIDMWYGANSPKDVAHAEFIRDLPGVTCFPIPDLDRHNTSLPIVAGRIFQEFLGISSVA</sequence>
<dbReference type="InterPro" id="IPR011990">
    <property type="entry name" value="TPR-like_helical_dom_sf"/>
</dbReference>
<dbReference type="PATRIC" id="fig|1367847.3.peg.1655"/>
<dbReference type="EMBL" id="CP006650">
    <property type="protein sequence ID" value="AGT08775.1"/>
    <property type="molecule type" value="Genomic_DNA"/>
</dbReference>
<dbReference type="KEGG" id="pami:JCM7686_1674"/>
<protein>
    <submittedName>
        <fullName evidence="1">Uncharacterized protein</fullName>
    </submittedName>
</protein>
<proteinExistence type="predicted"/>
<evidence type="ECO:0000313" key="1">
    <source>
        <dbReference type="EMBL" id="AGT08775.1"/>
    </source>
</evidence>